<dbReference type="GO" id="GO:0016787">
    <property type="term" value="F:hydrolase activity"/>
    <property type="evidence" value="ECO:0007669"/>
    <property type="project" value="InterPro"/>
</dbReference>
<proteinExistence type="predicted"/>
<evidence type="ECO:0000313" key="3">
    <source>
        <dbReference type="EMBL" id="TPX13864.1"/>
    </source>
</evidence>
<accession>A0A507B588</accession>
<dbReference type="OrthoDB" id="630188at2759"/>
<evidence type="ECO:0000256" key="1">
    <source>
        <dbReference type="SAM" id="Phobius"/>
    </source>
</evidence>
<comment type="caution">
    <text evidence="3">The sequence shown here is derived from an EMBL/GenBank/DDBJ whole genome shotgun (WGS) entry which is preliminary data.</text>
</comment>
<dbReference type="InParanoid" id="A0A507B588"/>
<dbReference type="PANTHER" id="PTHR12905">
    <property type="entry name" value="METALLOPHOSPHOESTERASE"/>
    <property type="match status" value="1"/>
</dbReference>
<reference evidence="3 4" key="1">
    <citation type="submission" date="2019-06" db="EMBL/GenBank/DDBJ databases">
        <title>Draft genome sequence of the filamentous fungus Phialemoniopsis curvata isolated from diesel fuel.</title>
        <authorList>
            <person name="Varaljay V.A."/>
            <person name="Lyon W.J."/>
            <person name="Crouch A.L."/>
            <person name="Drake C.E."/>
            <person name="Hollomon J.M."/>
            <person name="Nadeau L.J."/>
            <person name="Nunn H.S."/>
            <person name="Stevenson B.S."/>
            <person name="Bojanowski C.L."/>
            <person name="Crookes-Goodson W.J."/>
        </authorList>
    </citation>
    <scope>NUCLEOTIDE SEQUENCE [LARGE SCALE GENOMIC DNA]</scope>
    <source>
        <strain evidence="3 4">D216</strain>
    </source>
</reference>
<feature type="domain" description="Calcineurin-like phosphoesterase" evidence="2">
    <location>
        <begin position="48"/>
        <end position="253"/>
    </location>
</feature>
<dbReference type="RefSeq" id="XP_030995575.1">
    <property type="nucleotide sequence ID" value="XM_031140371.1"/>
</dbReference>
<dbReference type="Pfam" id="PF00149">
    <property type="entry name" value="Metallophos"/>
    <property type="match status" value="1"/>
</dbReference>
<dbReference type="Gene3D" id="3.60.21.10">
    <property type="match status" value="1"/>
</dbReference>
<dbReference type="EMBL" id="SKBQ01000031">
    <property type="protein sequence ID" value="TPX13864.1"/>
    <property type="molecule type" value="Genomic_DNA"/>
</dbReference>
<dbReference type="Proteomes" id="UP000319257">
    <property type="component" value="Unassembled WGS sequence"/>
</dbReference>
<dbReference type="SUPFAM" id="SSF56300">
    <property type="entry name" value="Metallo-dependent phosphatases"/>
    <property type="match status" value="1"/>
</dbReference>
<keyword evidence="1" id="KW-1133">Transmembrane helix</keyword>
<dbReference type="InterPro" id="IPR051693">
    <property type="entry name" value="UPF0046_metallophosphoest"/>
</dbReference>
<keyword evidence="1" id="KW-0812">Transmembrane</keyword>
<organism evidence="3 4">
    <name type="scientific">Thyridium curvatum</name>
    <dbReference type="NCBI Taxonomy" id="1093900"/>
    <lineage>
        <taxon>Eukaryota</taxon>
        <taxon>Fungi</taxon>
        <taxon>Dikarya</taxon>
        <taxon>Ascomycota</taxon>
        <taxon>Pezizomycotina</taxon>
        <taxon>Sordariomycetes</taxon>
        <taxon>Sordariomycetidae</taxon>
        <taxon>Thyridiales</taxon>
        <taxon>Thyridiaceae</taxon>
        <taxon>Thyridium</taxon>
    </lineage>
</organism>
<evidence type="ECO:0000259" key="2">
    <source>
        <dbReference type="Pfam" id="PF00149"/>
    </source>
</evidence>
<evidence type="ECO:0000313" key="4">
    <source>
        <dbReference type="Proteomes" id="UP000319257"/>
    </source>
</evidence>
<feature type="transmembrane region" description="Helical" evidence="1">
    <location>
        <begin position="276"/>
        <end position="299"/>
    </location>
</feature>
<dbReference type="InterPro" id="IPR029052">
    <property type="entry name" value="Metallo-depent_PP-like"/>
</dbReference>
<keyword evidence="1" id="KW-0472">Membrane</keyword>
<keyword evidence="4" id="KW-1185">Reference proteome</keyword>
<name>A0A507B588_9PEZI</name>
<dbReference type="AlphaFoldDB" id="A0A507B588"/>
<protein>
    <recommendedName>
        <fullName evidence="2">Calcineurin-like phosphoesterase domain-containing protein</fullName>
    </recommendedName>
</protein>
<dbReference type="InterPro" id="IPR004843">
    <property type="entry name" value="Calcineurin-like_PHP"/>
</dbReference>
<dbReference type="CDD" id="cd07379">
    <property type="entry name" value="MPP_239FB"/>
    <property type="match status" value="1"/>
</dbReference>
<dbReference type="PANTHER" id="PTHR12905:SF18">
    <property type="entry name" value="ESTER HYDROLASE, PUTATIVE (AFU_ORTHOLOGUE AFUA_4G03130)-RELATED"/>
    <property type="match status" value="1"/>
</dbReference>
<dbReference type="GeneID" id="41973255"/>
<sequence>MEQQRHEQKVLTNIKLRGARRRRWAERLLLRYRSNGVSVVTPPENAIRVICISDTHNTQPAVPKGDILIHAGDLTENGSFDEVQQGLNWLSSQPHRYKILVAGNHDVLLDEEFLEKYPERRYGETKGRCDLDWGDIIYLENKQVTLDVPVKLIQHSSRMETSSENEVRRITIFGSPLTPQYGISAFQYRPDSAENTWERILGSTSPKPDIIITHGPPRLHLDARDFHRAGCPHLAEHIARIRPRLHVFGHIHACCGREDIVLDRVQRYYEDVMNQWAGWGAVLSLAWLVAWDLVARVLLRVRRDRGPITAFINASIVGGPQNEIRNRPVEIEI</sequence>
<gene>
    <name evidence="3" type="ORF">E0L32_005808</name>
</gene>